<accession>A0A9D1MIH3</accession>
<feature type="transmembrane region" description="Helical" evidence="1">
    <location>
        <begin position="151"/>
        <end position="168"/>
    </location>
</feature>
<keyword evidence="1" id="KW-1133">Transmembrane helix</keyword>
<comment type="caution">
    <text evidence="2">The sequence shown here is derived from an EMBL/GenBank/DDBJ whole genome shotgun (WGS) entry which is preliminary data.</text>
</comment>
<name>A0A9D1MIH3_9FIRM</name>
<dbReference type="SUPFAM" id="SSF103473">
    <property type="entry name" value="MFS general substrate transporter"/>
    <property type="match status" value="1"/>
</dbReference>
<dbReference type="Gene3D" id="1.20.1250.20">
    <property type="entry name" value="MFS general substrate transporter like domains"/>
    <property type="match status" value="1"/>
</dbReference>
<proteinExistence type="predicted"/>
<dbReference type="GO" id="GO:0005886">
    <property type="term" value="C:plasma membrane"/>
    <property type="evidence" value="ECO:0007669"/>
    <property type="project" value="TreeGrafter"/>
</dbReference>
<protein>
    <submittedName>
        <fullName evidence="2">MFS transporter</fullName>
    </submittedName>
</protein>
<feature type="transmembrane region" description="Helical" evidence="1">
    <location>
        <begin position="60"/>
        <end position="82"/>
    </location>
</feature>
<reference evidence="2" key="2">
    <citation type="journal article" date="2021" name="PeerJ">
        <title>Extensive microbial diversity within the chicken gut microbiome revealed by metagenomics and culture.</title>
        <authorList>
            <person name="Gilroy R."/>
            <person name="Ravi A."/>
            <person name="Getino M."/>
            <person name="Pursley I."/>
            <person name="Horton D.L."/>
            <person name="Alikhan N.F."/>
            <person name="Baker D."/>
            <person name="Gharbi K."/>
            <person name="Hall N."/>
            <person name="Watson M."/>
            <person name="Adriaenssens E.M."/>
            <person name="Foster-Nyarko E."/>
            <person name="Jarju S."/>
            <person name="Secka A."/>
            <person name="Antonio M."/>
            <person name="Oren A."/>
            <person name="Chaudhuri R.R."/>
            <person name="La Ragione R."/>
            <person name="Hildebrand F."/>
            <person name="Pallen M.J."/>
        </authorList>
    </citation>
    <scope>NUCLEOTIDE SEQUENCE</scope>
    <source>
        <strain evidence="2">18911</strain>
    </source>
</reference>
<feature type="transmembrane region" description="Helical" evidence="1">
    <location>
        <begin position="189"/>
        <end position="212"/>
    </location>
</feature>
<dbReference type="PANTHER" id="PTHR11328:SF24">
    <property type="entry name" value="MAJOR FACILITATOR SUPERFAMILY (MFS) PROFILE DOMAIN-CONTAINING PROTEIN"/>
    <property type="match status" value="1"/>
</dbReference>
<dbReference type="GO" id="GO:0008643">
    <property type="term" value="P:carbohydrate transport"/>
    <property type="evidence" value="ECO:0007669"/>
    <property type="project" value="InterPro"/>
</dbReference>
<feature type="transmembrane region" description="Helical" evidence="1">
    <location>
        <begin position="119"/>
        <end position="139"/>
    </location>
</feature>
<dbReference type="Pfam" id="PF13347">
    <property type="entry name" value="MFS_2"/>
    <property type="match status" value="1"/>
</dbReference>
<feature type="transmembrane region" description="Helical" evidence="1">
    <location>
        <begin position="88"/>
        <end position="107"/>
    </location>
</feature>
<evidence type="ECO:0000313" key="3">
    <source>
        <dbReference type="Proteomes" id="UP000824094"/>
    </source>
</evidence>
<dbReference type="InterPro" id="IPR039672">
    <property type="entry name" value="MFS_2"/>
</dbReference>
<keyword evidence="1" id="KW-0812">Transmembrane</keyword>
<dbReference type="GO" id="GO:0015293">
    <property type="term" value="F:symporter activity"/>
    <property type="evidence" value="ECO:0007669"/>
    <property type="project" value="InterPro"/>
</dbReference>
<organism evidence="2 3">
    <name type="scientific">Candidatus Stercoripulliclostridium merdigallinarum</name>
    <dbReference type="NCBI Taxonomy" id="2840951"/>
    <lineage>
        <taxon>Bacteria</taxon>
        <taxon>Bacillati</taxon>
        <taxon>Bacillota</taxon>
        <taxon>Clostridia</taxon>
        <taxon>Eubacteriales</taxon>
        <taxon>Candidatus Stercoripulliclostridium</taxon>
    </lineage>
</organism>
<feature type="non-terminal residue" evidence="2">
    <location>
        <position position="263"/>
    </location>
</feature>
<reference evidence="2" key="1">
    <citation type="submission" date="2020-10" db="EMBL/GenBank/DDBJ databases">
        <authorList>
            <person name="Gilroy R."/>
        </authorList>
    </citation>
    <scope>NUCLEOTIDE SEQUENCE</scope>
    <source>
        <strain evidence="2">18911</strain>
    </source>
</reference>
<dbReference type="PANTHER" id="PTHR11328">
    <property type="entry name" value="MAJOR FACILITATOR SUPERFAMILY DOMAIN-CONTAINING PROTEIN"/>
    <property type="match status" value="1"/>
</dbReference>
<evidence type="ECO:0000256" key="1">
    <source>
        <dbReference type="SAM" id="Phobius"/>
    </source>
</evidence>
<feature type="transmembrane region" description="Helical" evidence="1">
    <location>
        <begin position="224"/>
        <end position="247"/>
    </location>
</feature>
<evidence type="ECO:0000313" key="2">
    <source>
        <dbReference type="EMBL" id="HIU60644.1"/>
    </source>
</evidence>
<keyword evidence="1" id="KW-0472">Membrane</keyword>
<dbReference type="Proteomes" id="UP000824094">
    <property type="component" value="Unassembled WGS sequence"/>
</dbReference>
<dbReference type="EMBL" id="DVNF01000135">
    <property type="protein sequence ID" value="HIU60644.1"/>
    <property type="molecule type" value="Genomic_DNA"/>
</dbReference>
<gene>
    <name evidence="2" type="ORF">IAB05_04575</name>
</gene>
<dbReference type="AlphaFoldDB" id="A0A9D1MIH3"/>
<dbReference type="InterPro" id="IPR036259">
    <property type="entry name" value="MFS_trans_sf"/>
</dbReference>
<sequence length="263" mass="29408">MQLIQKTKTAAGNLFDKVKKLLINLYDEVTLHWSKPAKGNSVSYREFLNYSLGGMGQRMVTYLLGYMALSATNTLLGSSIGIRPMHLQYMSIVATVLGIFFAVLRGKWVDNTRTRWGRFRPYIALTGFPLVGLTLVFLFLPFDQMTYTVKFIWVFAFAVAINVFQPLFTETYTALASVMTANSNERARLLTVSMLIASFAPTVYNFVIPLIMDAVKLSFTDLDTYRYIIAAVAVLGVGMNMFTALGCKERVIASKSYAPKVSV</sequence>